<evidence type="ECO:0000256" key="9">
    <source>
        <dbReference type="ARBA" id="ARBA00025174"/>
    </source>
</evidence>
<dbReference type="PANTHER" id="PTHR42655:SF1">
    <property type="entry name" value="GLYCOGEN PHOSPHORYLASE"/>
    <property type="match status" value="1"/>
</dbReference>
<dbReference type="InterPro" id="IPR052182">
    <property type="entry name" value="Glycogen/Maltodextrin_Phosph"/>
</dbReference>
<keyword evidence="8" id="KW-0119">Carbohydrate metabolism</keyword>
<comment type="cofactor">
    <cofactor evidence="2">
        <name>pyridoxal 5'-phosphate</name>
        <dbReference type="ChEBI" id="CHEBI:597326"/>
    </cofactor>
</comment>
<dbReference type="PANTHER" id="PTHR42655">
    <property type="entry name" value="GLYCOGEN PHOSPHORYLASE"/>
    <property type="match status" value="1"/>
</dbReference>
<keyword evidence="5" id="KW-0328">Glycosyltransferase</keyword>
<evidence type="ECO:0000256" key="4">
    <source>
        <dbReference type="ARBA" id="ARBA00012591"/>
    </source>
</evidence>
<dbReference type="Proteomes" id="UP000192917">
    <property type="component" value="Unassembled WGS sequence"/>
</dbReference>
<protein>
    <recommendedName>
        <fullName evidence="4">glycogen phosphorylase</fullName>
        <ecNumber evidence="4">2.4.1.1</ecNumber>
    </recommendedName>
</protein>
<dbReference type="STRING" id="560819.SAMN05428998_14048"/>
<dbReference type="AlphaFoldDB" id="A0A1Y6CU85"/>
<reference evidence="10 11" key="1">
    <citation type="submission" date="2017-04" db="EMBL/GenBank/DDBJ databases">
        <authorList>
            <person name="Afonso C.L."/>
            <person name="Miller P.J."/>
            <person name="Scott M.A."/>
            <person name="Spackman E."/>
            <person name="Goraichik I."/>
            <person name="Dimitrov K.M."/>
            <person name="Suarez D.L."/>
            <person name="Swayne D.E."/>
        </authorList>
    </citation>
    <scope>NUCLEOTIDE SEQUENCE [LARGE SCALE GENOMIC DNA]</scope>
    <source>
        <strain evidence="10 11">USBA 355</strain>
    </source>
</reference>
<evidence type="ECO:0000256" key="6">
    <source>
        <dbReference type="ARBA" id="ARBA00022679"/>
    </source>
</evidence>
<evidence type="ECO:0000256" key="7">
    <source>
        <dbReference type="ARBA" id="ARBA00022898"/>
    </source>
</evidence>
<evidence type="ECO:0000256" key="8">
    <source>
        <dbReference type="ARBA" id="ARBA00023277"/>
    </source>
</evidence>
<dbReference type="NCBIfam" id="TIGR02094">
    <property type="entry name" value="more_P_ylases"/>
    <property type="match status" value="1"/>
</dbReference>
<gene>
    <name evidence="10" type="ORF">SAMN05428998_14048</name>
</gene>
<comment type="similarity">
    <text evidence="3">Belongs to the glycogen phosphorylase family.</text>
</comment>
<dbReference type="InterPro" id="IPR035090">
    <property type="entry name" value="Pyridoxal_P_attach_site"/>
</dbReference>
<dbReference type="InterPro" id="IPR000811">
    <property type="entry name" value="Glyco_trans_35"/>
</dbReference>
<dbReference type="SUPFAM" id="SSF53756">
    <property type="entry name" value="UDP-Glycosyltransferase/glycogen phosphorylase"/>
    <property type="match status" value="1"/>
</dbReference>
<evidence type="ECO:0000256" key="5">
    <source>
        <dbReference type="ARBA" id="ARBA00022676"/>
    </source>
</evidence>
<keyword evidence="11" id="KW-1185">Reference proteome</keyword>
<evidence type="ECO:0000256" key="1">
    <source>
        <dbReference type="ARBA" id="ARBA00001275"/>
    </source>
</evidence>
<sequence>MPHTPFVGRTRIAYFSMEIALRPEIHSYAGGLGVLAGDTVRSCAELELPVVFVTLASRAGYFRQTIDAEGRQGEQPDWWQPADWCRPLGAMTAVMIEERPVWVRPWLYLHEAPHGHAVPVLLLDTDLEQNDPADREITHSLYGDGNDYRLKQEIVLGLGGIRILRALDFEIRTYHLNEGHAALLTLELLNRSRIEPEDRIAGEPSYDVAEVRRRCVFTTHTPVEAGHDRFPYALFQRMLPDFVEIDTLKALAGAEQLNMTRLAFSLSGYVNGVARRHAETTQHLFPGYRVHAVTNGVHAGTWAHPAFAALFDAQIPQWQHEPEVLVRALQLGKDEIWRCHLAAKAELAERVQAISGTALDPDLPILGFARRMTGYKRPLLLFSDLDRLAQIAAERPFQLVLAGKAHPRDDSGKAAIQRIHQVIRQLDGKLRCVFLPDYDMALARILVSGCDVWLNTPQPPLEASGTSGMKAALNGVLNLSVLDGWWIEACVDGVNGWAIGTDGSTGTGTSDGDHAAALYALLEKTVLPLWHDDPAQWRRMMRQAIGSIAYYFNSQRMMRRYATEAYLR</sequence>
<accession>A0A1Y6CU85</accession>
<keyword evidence="7" id="KW-0663">Pyridoxal phosphate</keyword>
<dbReference type="GO" id="GO:0030170">
    <property type="term" value="F:pyridoxal phosphate binding"/>
    <property type="evidence" value="ECO:0007669"/>
    <property type="project" value="InterPro"/>
</dbReference>
<dbReference type="GO" id="GO:0008184">
    <property type="term" value="F:glycogen phosphorylase activity"/>
    <property type="evidence" value="ECO:0007669"/>
    <property type="project" value="InterPro"/>
</dbReference>
<organism evidence="10 11">
    <name type="scientific">Tistlia consotensis USBA 355</name>
    <dbReference type="NCBI Taxonomy" id="560819"/>
    <lineage>
        <taxon>Bacteria</taxon>
        <taxon>Pseudomonadati</taxon>
        <taxon>Pseudomonadota</taxon>
        <taxon>Alphaproteobacteria</taxon>
        <taxon>Rhodospirillales</taxon>
        <taxon>Rhodovibrionaceae</taxon>
        <taxon>Tistlia</taxon>
    </lineage>
</organism>
<dbReference type="Gene3D" id="3.40.50.2000">
    <property type="entry name" value="Glycogen Phosphorylase B"/>
    <property type="match status" value="3"/>
</dbReference>
<dbReference type="GO" id="GO:0005975">
    <property type="term" value="P:carbohydrate metabolic process"/>
    <property type="evidence" value="ECO:0007669"/>
    <property type="project" value="InterPro"/>
</dbReference>
<dbReference type="EMBL" id="FWZX01000040">
    <property type="protein sequence ID" value="SMF79851.1"/>
    <property type="molecule type" value="Genomic_DNA"/>
</dbReference>
<proteinExistence type="inferred from homology"/>
<dbReference type="EC" id="2.4.1.1" evidence="4"/>
<evidence type="ECO:0000256" key="3">
    <source>
        <dbReference type="ARBA" id="ARBA00006047"/>
    </source>
</evidence>
<dbReference type="InterPro" id="IPR011834">
    <property type="entry name" value="Agluc_phsphrylas"/>
</dbReference>
<evidence type="ECO:0000313" key="11">
    <source>
        <dbReference type="Proteomes" id="UP000192917"/>
    </source>
</evidence>
<keyword evidence="6" id="KW-0808">Transferase</keyword>
<dbReference type="Pfam" id="PF00343">
    <property type="entry name" value="Phosphorylase"/>
    <property type="match status" value="1"/>
</dbReference>
<name>A0A1Y6CU85_9PROT</name>
<evidence type="ECO:0000256" key="2">
    <source>
        <dbReference type="ARBA" id="ARBA00001933"/>
    </source>
</evidence>
<comment type="catalytic activity">
    <reaction evidence="1">
        <text>[(1-&gt;4)-alpha-D-glucosyl](n) + phosphate = [(1-&gt;4)-alpha-D-glucosyl](n-1) + alpha-D-glucose 1-phosphate</text>
        <dbReference type="Rhea" id="RHEA:41732"/>
        <dbReference type="Rhea" id="RHEA-COMP:9584"/>
        <dbReference type="Rhea" id="RHEA-COMP:9586"/>
        <dbReference type="ChEBI" id="CHEBI:15444"/>
        <dbReference type="ChEBI" id="CHEBI:43474"/>
        <dbReference type="ChEBI" id="CHEBI:58601"/>
        <dbReference type="EC" id="2.4.1.1"/>
    </reaction>
</comment>
<dbReference type="PROSITE" id="PS00102">
    <property type="entry name" value="PHOSPHORYLASE"/>
    <property type="match status" value="1"/>
</dbReference>
<comment type="function">
    <text evidence="9">Phosphorylase is an important allosteric enzyme in carbohydrate metabolism. Enzymes from different sources differ in their regulatory mechanisms and in their natural substrates. However, all known phosphorylases share catalytic and structural properties.</text>
</comment>
<evidence type="ECO:0000313" key="10">
    <source>
        <dbReference type="EMBL" id="SMF79851.1"/>
    </source>
</evidence>
<dbReference type="RefSeq" id="WP_085126412.1">
    <property type="nucleotide sequence ID" value="NZ_FWZX01000040.1"/>
</dbReference>